<dbReference type="RefSeq" id="XP_001026379.2">
    <property type="nucleotide sequence ID" value="XM_001026379.2"/>
</dbReference>
<evidence type="ECO:0000313" key="1">
    <source>
        <dbReference type="EMBL" id="EAS06134.2"/>
    </source>
</evidence>
<proteinExistence type="predicted"/>
<dbReference type="EMBL" id="GG662308">
    <property type="protein sequence ID" value="EAS06134.2"/>
    <property type="molecule type" value="Genomic_DNA"/>
</dbReference>
<organism evidence="1 2">
    <name type="scientific">Tetrahymena thermophila (strain SB210)</name>
    <dbReference type="NCBI Taxonomy" id="312017"/>
    <lineage>
        <taxon>Eukaryota</taxon>
        <taxon>Sar</taxon>
        <taxon>Alveolata</taxon>
        <taxon>Ciliophora</taxon>
        <taxon>Intramacronucleata</taxon>
        <taxon>Oligohymenophorea</taxon>
        <taxon>Hymenostomatida</taxon>
        <taxon>Tetrahymenina</taxon>
        <taxon>Tetrahymenidae</taxon>
        <taxon>Tetrahymena</taxon>
    </lineage>
</organism>
<dbReference type="OrthoDB" id="289273at2759"/>
<name>I7M4B0_TETTS</name>
<dbReference type="InParanoid" id="I7M4B0"/>
<sequence>MKILIVNGYSSTPKGSQLFTNFQFIIYKLFKEHKVKIDDEQEFYIRDRNNLEDFIYELNSPFLKKESATQFDLLDMIFLVGDANLRPWSPTAEQMLILLRMCMKSQKVLFACSFGFQGLIYLSASNFDRPYNVINGYLNGSQISDLLKSNINPSNLTVHDIFIDNVTGDILVYNFESSNWIPKGNTGLHYNKAAQEFSTIGKYILKAPNYQPKSNEEQLIYLNSSTETICRVKKRYISHWAFKGIDANFKVPAKNQWDAHPFTSVNPEKQFQVLAESQRGPLIIESKQMFAIQFSLNEKYPETIKLVENYLLHFIELYQSQKIIYKTIQKCVEFSSQEENAYYKSRKKEKKLIMQREIKYSQISNKVNNFKTSLDIENEINQFKHVGLSANHQHNQYIKIENNAIISQNYISPQTGKHKSKSVDSSLFKKKQGFPMQKDEIKGEENQVKKVPILFRTYKKVDRDMNKQFQIMSMHRKQSLSQSNQNEVPNIQLNNTEESQKQIKDSSECQDTINSFTQYDVRKFLHPSLSQDSLCDKFTCATPSNSQDSSKIFVKYNNQSLQTNQEKTFLRSFYRKKINSTYSQASGVFSKISEPYVTQQEIERSYQKEQDKKIIGSKRFFTYLSRQTSQNQSQQSSYMQQSNQTFYNKVGGGSQKIQQFNVKNMLHQKWISIGKDYQF</sequence>
<dbReference type="GeneID" id="7833337"/>
<dbReference type="Proteomes" id="UP000009168">
    <property type="component" value="Unassembled WGS sequence"/>
</dbReference>
<dbReference type="AlphaFoldDB" id="I7M4B0"/>
<protein>
    <submittedName>
        <fullName evidence="1">Uncharacterized protein</fullName>
    </submittedName>
</protein>
<accession>I7M4B0</accession>
<evidence type="ECO:0000313" key="2">
    <source>
        <dbReference type="Proteomes" id="UP000009168"/>
    </source>
</evidence>
<keyword evidence="2" id="KW-1185">Reference proteome</keyword>
<gene>
    <name evidence="1" type="ORF">TTHERM_00670580</name>
</gene>
<reference evidence="2" key="1">
    <citation type="journal article" date="2006" name="PLoS Biol.">
        <title>Macronuclear genome sequence of the ciliate Tetrahymena thermophila, a model eukaryote.</title>
        <authorList>
            <person name="Eisen J.A."/>
            <person name="Coyne R.S."/>
            <person name="Wu M."/>
            <person name="Wu D."/>
            <person name="Thiagarajan M."/>
            <person name="Wortman J.R."/>
            <person name="Badger J.H."/>
            <person name="Ren Q."/>
            <person name="Amedeo P."/>
            <person name="Jones K.M."/>
            <person name="Tallon L.J."/>
            <person name="Delcher A.L."/>
            <person name="Salzberg S.L."/>
            <person name="Silva J.C."/>
            <person name="Haas B.J."/>
            <person name="Majoros W.H."/>
            <person name="Farzad M."/>
            <person name="Carlton J.M."/>
            <person name="Smith R.K. Jr."/>
            <person name="Garg J."/>
            <person name="Pearlman R.E."/>
            <person name="Karrer K.M."/>
            <person name="Sun L."/>
            <person name="Manning G."/>
            <person name="Elde N.C."/>
            <person name="Turkewitz A.P."/>
            <person name="Asai D.J."/>
            <person name="Wilkes D.E."/>
            <person name="Wang Y."/>
            <person name="Cai H."/>
            <person name="Collins K."/>
            <person name="Stewart B.A."/>
            <person name="Lee S.R."/>
            <person name="Wilamowska K."/>
            <person name="Weinberg Z."/>
            <person name="Ruzzo W.L."/>
            <person name="Wloga D."/>
            <person name="Gaertig J."/>
            <person name="Frankel J."/>
            <person name="Tsao C.-C."/>
            <person name="Gorovsky M.A."/>
            <person name="Keeling P.J."/>
            <person name="Waller R.F."/>
            <person name="Patron N.J."/>
            <person name="Cherry J.M."/>
            <person name="Stover N.A."/>
            <person name="Krieger C.J."/>
            <person name="del Toro C."/>
            <person name="Ryder H.F."/>
            <person name="Williamson S.C."/>
            <person name="Barbeau R.A."/>
            <person name="Hamilton E.P."/>
            <person name="Orias E."/>
        </authorList>
    </citation>
    <scope>NUCLEOTIDE SEQUENCE [LARGE SCALE GENOMIC DNA]</scope>
    <source>
        <strain evidence="2">SB210</strain>
    </source>
</reference>
<dbReference type="KEGG" id="tet:TTHERM_00670580"/>